<dbReference type="GO" id="GO:0008973">
    <property type="term" value="F:phosphopentomutase activity"/>
    <property type="evidence" value="ECO:0007669"/>
    <property type="project" value="UniProtKB-EC"/>
</dbReference>
<protein>
    <submittedName>
        <fullName evidence="5">Phosphopentomutase</fullName>
        <ecNumber evidence="5">5.4.2.7</ecNumber>
    </submittedName>
</protein>
<evidence type="ECO:0000256" key="1">
    <source>
        <dbReference type="ARBA" id="ARBA00010373"/>
    </source>
</evidence>
<evidence type="ECO:0000259" key="4">
    <source>
        <dbReference type="Pfam" id="PF01676"/>
    </source>
</evidence>
<dbReference type="Gene3D" id="3.40.720.10">
    <property type="entry name" value="Alkaline Phosphatase, subunit A"/>
    <property type="match status" value="1"/>
</dbReference>
<evidence type="ECO:0000256" key="2">
    <source>
        <dbReference type="ARBA" id="ARBA00022723"/>
    </source>
</evidence>
<organism evidence="5">
    <name type="scientific">uncultured Solirubrobacteraceae bacterium</name>
    <dbReference type="NCBI Taxonomy" id="1162706"/>
    <lineage>
        <taxon>Bacteria</taxon>
        <taxon>Bacillati</taxon>
        <taxon>Actinomycetota</taxon>
        <taxon>Thermoleophilia</taxon>
        <taxon>Solirubrobacterales</taxon>
        <taxon>Solirubrobacteraceae</taxon>
        <taxon>environmental samples</taxon>
    </lineage>
</organism>
<dbReference type="EC" id="5.4.2.7" evidence="5"/>
<dbReference type="PANTHER" id="PTHR21110:SF0">
    <property type="entry name" value="PHOSPHOPENTOMUTASE"/>
    <property type="match status" value="1"/>
</dbReference>
<comment type="similarity">
    <text evidence="1">Belongs to the phosphopentomutase family.</text>
</comment>
<dbReference type="EMBL" id="CADCVP010000218">
    <property type="protein sequence ID" value="CAA9503590.1"/>
    <property type="molecule type" value="Genomic_DNA"/>
</dbReference>
<dbReference type="InterPro" id="IPR017850">
    <property type="entry name" value="Alkaline_phosphatase_core_sf"/>
</dbReference>
<dbReference type="AlphaFoldDB" id="A0A6J4SRW3"/>
<feature type="domain" description="Metalloenzyme" evidence="4">
    <location>
        <begin position="27"/>
        <end position="147"/>
    </location>
</feature>
<dbReference type="GO" id="GO:0043094">
    <property type="term" value="P:metabolic compound salvage"/>
    <property type="evidence" value="ECO:0007669"/>
    <property type="project" value="InterPro"/>
</dbReference>
<dbReference type="Pfam" id="PF01676">
    <property type="entry name" value="Metalloenzyme"/>
    <property type="match status" value="1"/>
</dbReference>
<keyword evidence="5" id="KW-0413">Isomerase</keyword>
<dbReference type="GO" id="GO:0000287">
    <property type="term" value="F:magnesium ion binding"/>
    <property type="evidence" value="ECO:0007669"/>
    <property type="project" value="InterPro"/>
</dbReference>
<dbReference type="InterPro" id="IPR010045">
    <property type="entry name" value="DeoB"/>
</dbReference>
<accession>A0A6J4SRW3</accession>
<evidence type="ECO:0000313" key="5">
    <source>
        <dbReference type="EMBL" id="CAA9503590.1"/>
    </source>
</evidence>
<dbReference type="GO" id="GO:0009117">
    <property type="term" value="P:nucleotide metabolic process"/>
    <property type="evidence" value="ECO:0007669"/>
    <property type="project" value="InterPro"/>
</dbReference>
<evidence type="ECO:0000256" key="3">
    <source>
        <dbReference type="ARBA" id="ARBA00023211"/>
    </source>
</evidence>
<keyword evidence="3" id="KW-0464">Manganese</keyword>
<reference evidence="5" key="1">
    <citation type="submission" date="2020-02" db="EMBL/GenBank/DDBJ databases">
        <authorList>
            <person name="Meier V. D."/>
        </authorList>
    </citation>
    <scope>NUCLEOTIDE SEQUENCE</scope>
    <source>
        <strain evidence="5">AVDCRST_MAG69</strain>
    </source>
</reference>
<dbReference type="SUPFAM" id="SSF53649">
    <property type="entry name" value="Alkaline phosphatase-like"/>
    <property type="match status" value="1"/>
</dbReference>
<dbReference type="GO" id="GO:0005829">
    <property type="term" value="C:cytosol"/>
    <property type="evidence" value="ECO:0007669"/>
    <property type="project" value="TreeGrafter"/>
</dbReference>
<keyword evidence="2" id="KW-0479">Metal-binding</keyword>
<gene>
    <name evidence="5" type="ORF">AVDCRST_MAG69-2041</name>
</gene>
<sequence length="162" mass="17470">MQAAGRPVHAVGKVGEMFAGAGIDGVHPGATNARAIESTSRLIDELDSGLAFINLIETDQVYGHRKDTQGFHRALREIDVAVADWCRRLEPTRDMLVLTADHGCDPTTPGTDHTREHVPLLARFAGHEGRRHDGALSDVGASALEWLTGETDPELPGSSFVR</sequence>
<name>A0A6J4SRW3_9ACTN</name>
<proteinExistence type="inferred from homology"/>
<dbReference type="InterPro" id="IPR006124">
    <property type="entry name" value="Metalloenzyme"/>
</dbReference>
<dbReference type="PANTHER" id="PTHR21110">
    <property type="entry name" value="PHOSPHOPENTOMUTASE"/>
    <property type="match status" value="1"/>
</dbReference>